<name>A0A0F7SHG4_PHARH</name>
<dbReference type="EMBL" id="LN483249">
    <property type="protein sequence ID" value="CDZ97820.1"/>
    <property type="molecule type" value="Genomic_DNA"/>
</dbReference>
<feature type="compositionally biased region" description="Polar residues" evidence="1">
    <location>
        <begin position="98"/>
        <end position="108"/>
    </location>
</feature>
<feature type="compositionally biased region" description="Acidic residues" evidence="1">
    <location>
        <begin position="606"/>
        <end position="617"/>
    </location>
</feature>
<organism evidence="2">
    <name type="scientific">Phaffia rhodozyma</name>
    <name type="common">Yeast</name>
    <name type="synonym">Xanthophyllomyces dendrorhous</name>
    <dbReference type="NCBI Taxonomy" id="264483"/>
    <lineage>
        <taxon>Eukaryota</taxon>
        <taxon>Fungi</taxon>
        <taxon>Dikarya</taxon>
        <taxon>Basidiomycota</taxon>
        <taxon>Agaricomycotina</taxon>
        <taxon>Tremellomycetes</taxon>
        <taxon>Cystofilobasidiales</taxon>
        <taxon>Mrakiaceae</taxon>
        <taxon>Phaffia</taxon>
    </lineage>
</organism>
<feature type="compositionally biased region" description="Polar residues" evidence="1">
    <location>
        <begin position="764"/>
        <end position="792"/>
    </location>
</feature>
<dbReference type="AlphaFoldDB" id="A0A0F7SHG4"/>
<feature type="compositionally biased region" description="Polar residues" evidence="1">
    <location>
        <begin position="394"/>
        <end position="412"/>
    </location>
</feature>
<reference evidence="2" key="1">
    <citation type="submission" date="2014-08" db="EMBL/GenBank/DDBJ databases">
        <authorList>
            <person name="Sharma Rahul"/>
            <person name="Thines Marco"/>
        </authorList>
    </citation>
    <scope>NUCLEOTIDE SEQUENCE</scope>
</reference>
<feature type="compositionally biased region" description="Polar residues" evidence="1">
    <location>
        <begin position="691"/>
        <end position="704"/>
    </location>
</feature>
<feature type="compositionally biased region" description="Polar residues" evidence="1">
    <location>
        <begin position="510"/>
        <end position="519"/>
    </location>
</feature>
<feature type="region of interest" description="Disordered" evidence="1">
    <location>
        <begin position="325"/>
        <end position="456"/>
    </location>
</feature>
<feature type="compositionally biased region" description="Polar residues" evidence="1">
    <location>
        <begin position="356"/>
        <end position="371"/>
    </location>
</feature>
<feature type="region of interest" description="Disordered" evidence="1">
    <location>
        <begin position="550"/>
        <end position="825"/>
    </location>
</feature>
<feature type="compositionally biased region" description="Basic and acidic residues" evidence="1">
    <location>
        <begin position="441"/>
        <end position="456"/>
    </location>
</feature>
<feature type="region of interest" description="Disordered" evidence="1">
    <location>
        <begin position="272"/>
        <end position="294"/>
    </location>
</feature>
<accession>A0A0F7SHG4</accession>
<feature type="compositionally biased region" description="Acidic residues" evidence="1">
    <location>
        <begin position="424"/>
        <end position="434"/>
    </location>
</feature>
<feature type="compositionally biased region" description="Low complexity" evidence="1">
    <location>
        <begin position="117"/>
        <end position="175"/>
    </location>
</feature>
<protein>
    <submittedName>
        <fullName evidence="2">Uncharacterized protein</fullName>
    </submittedName>
</protein>
<feature type="compositionally biased region" description="Polar residues" evidence="1">
    <location>
        <begin position="633"/>
        <end position="644"/>
    </location>
</feature>
<feature type="region of interest" description="Disordered" evidence="1">
    <location>
        <begin position="480"/>
        <end position="520"/>
    </location>
</feature>
<feature type="compositionally biased region" description="Low complexity" evidence="1">
    <location>
        <begin position="678"/>
        <end position="690"/>
    </location>
</feature>
<evidence type="ECO:0000256" key="1">
    <source>
        <dbReference type="SAM" id="MobiDB-lite"/>
    </source>
</evidence>
<proteinExistence type="predicted"/>
<feature type="compositionally biased region" description="Low complexity" evidence="1">
    <location>
        <begin position="705"/>
        <end position="721"/>
    </location>
</feature>
<feature type="region of interest" description="Disordered" evidence="1">
    <location>
        <begin position="75"/>
        <end position="195"/>
    </location>
</feature>
<sequence length="825" mass="86990">MFVYSCFYLYRLAKLNIAQSASSTNASSSAAPRIPSGSGSSLRDKIAKYEVKGANPLVPKGSFGLSAGTGSTGLGGSRELIGNRIPSAGRGGFGVTPNGVQPSKTSYTPKGVSILNSSSSSGQEALSSGRSSSSIGDNYSHVSRSSSGTSSPVPEAESVVPAPLSSSTPSLAAVLKSEPESELDSIVPPAIDPPMITTNSLPQSYLASTDSDYVSENGPGSLSRSASIIAQPSSTTSLSSLASGFSAVHSVASSYMTDLQGAPPDIQTPKISSPVSSAGELDVKTSSQGSMIGEEDDKGLMLNIRSSSPVGSMIVDITDSVAPSMVGDDEDIDNRDDAFSVSPVERSREHALFSESPDQPSTPKASNTPDVTLNELPELTSTGSPIRAKEVPSISVTSHQLTAQPPISSSDPLKSIVQEIHLEPEEEPEIENADEVPVLEAQEHAHEREHDISEDKLLEISATEQPEERVGQWAEEVSEVERVEKQDAPVPKMEIMLENETEVEDKETPNIDNSTTTLPSALEDETLVDEPSAEHLALTEEKVNLSKIESSAEKDNLSSEIVTLDLAQSSSEDTKAQVLTAEEDEEEEADKTVETVARDDVKLRDEPEETDSIDANDDPSLLPSSEKLIDPQASETNEVDSNLNGLGIKRLSIESGSTTQSSSPTDLSSISDFPPVPTTISTSSTIDLPSYQTPSISPAGSTVISPTFSSPQTTQSSSTPLPSRPFARSPVPFTTSELHQRSVSNSNPHSTSSSASTSPMKIRGSTSPKLGTARSTSLNLGRSYAWGSTSSIARHRSKSPFEIDSDDEESAGGPRVVALSRERYS</sequence>
<feature type="compositionally biased region" description="Low complexity" evidence="1">
    <location>
        <begin position="653"/>
        <end position="671"/>
    </location>
</feature>
<feature type="compositionally biased region" description="Basic and acidic residues" evidence="1">
    <location>
        <begin position="590"/>
        <end position="605"/>
    </location>
</feature>
<evidence type="ECO:0000313" key="2">
    <source>
        <dbReference type="EMBL" id="CDZ97820.1"/>
    </source>
</evidence>
<feature type="compositionally biased region" description="Polar residues" evidence="1">
    <location>
        <begin position="558"/>
        <end position="571"/>
    </location>
</feature>
<feature type="compositionally biased region" description="Low complexity" evidence="1">
    <location>
        <begin position="742"/>
        <end position="759"/>
    </location>
</feature>